<dbReference type="InterPro" id="IPR027417">
    <property type="entry name" value="P-loop_NTPase"/>
</dbReference>
<dbReference type="Gene3D" id="2.40.320.10">
    <property type="entry name" value="Hypothetical Protein Pfu-838710-001"/>
    <property type="match status" value="1"/>
</dbReference>
<reference evidence="2 3" key="1">
    <citation type="submission" date="2014-06" db="EMBL/GenBank/DDBJ databases">
        <authorList>
            <person name="Swart Estienne"/>
        </authorList>
    </citation>
    <scope>NUCLEOTIDE SEQUENCE [LARGE SCALE GENOMIC DNA]</scope>
    <source>
        <strain evidence="2 3">130c</strain>
    </source>
</reference>
<dbReference type="PANTHER" id="PTHR34932:SF1">
    <property type="entry name" value="TRPL TRANSLOCATION DEFECT PROTEIN 14"/>
    <property type="match status" value="1"/>
</dbReference>
<dbReference type="Proteomes" id="UP000039865">
    <property type="component" value="Unassembled WGS sequence"/>
</dbReference>
<proteinExistence type="predicted"/>
<dbReference type="PANTHER" id="PTHR34932">
    <property type="entry name" value="TRPL TRANSLOCATION DEFECT PROTEIN 14"/>
    <property type="match status" value="1"/>
</dbReference>
<dbReference type="AlphaFoldDB" id="A0A077ZXI5"/>
<evidence type="ECO:0000313" key="3">
    <source>
        <dbReference type="Proteomes" id="UP000039865"/>
    </source>
</evidence>
<name>A0A077ZXI5_STYLE</name>
<protein>
    <recommendedName>
        <fullName evidence="1">NadR/Ttd14 AAA domain-containing protein</fullName>
    </recommendedName>
</protein>
<dbReference type="GO" id="GO:0035091">
    <property type="term" value="F:phosphatidylinositol binding"/>
    <property type="evidence" value="ECO:0007669"/>
    <property type="project" value="TreeGrafter"/>
</dbReference>
<dbReference type="EMBL" id="CCKQ01003505">
    <property type="protein sequence ID" value="CDW74621.1"/>
    <property type="molecule type" value="Genomic_DNA"/>
</dbReference>
<dbReference type="OMA" id="NSANCHF"/>
<dbReference type="GO" id="GO:0070300">
    <property type="term" value="F:phosphatidic acid binding"/>
    <property type="evidence" value="ECO:0007669"/>
    <property type="project" value="TreeGrafter"/>
</dbReference>
<dbReference type="Gene3D" id="3.40.50.300">
    <property type="entry name" value="P-loop containing nucleotide triphosphate hydrolases"/>
    <property type="match status" value="1"/>
</dbReference>
<evidence type="ECO:0000259" key="1">
    <source>
        <dbReference type="Pfam" id="PF13521"/>
    </source>
</evidence>
<dbReference type="OrthoDB" id="6375174at2759"/>
<dbReference type="InParanoid" id="A0A077ZXI5"/>
<accession>A0A077ZXI5</accession>
<dbReference type="SUPFAM" id="SSF52540">
    <property type="entry name" value="P-loop containing nucleoside triphosphate hydrolases"/>
    <property type="match status" value="1"/>
</dbReference>
<dbReference type="InterPro" id="IPR038727">
    <property type="entry name" value="NadR/Ttd14_AAA_dom"/>
</dbReference>
<sequence length="397" mass="45411">MIKFIHRNFYTQNNTTSYQLLRSQVSAYSNLISDSKAQQALYKFCFTGGPCAGKTTALTHLSNVLDQFGFRVFCVPETATLFGKGGAMINMSEFTFDMKVKFQIQLMKTQIALEDNFLELAKNEGKQAVILCDRGLMDGSAYVTPEQWQTVLDEQGWSLFQLRDINEARYEGIDQAIEVDKKLREAYLGHHKHYIIDNINTNFKVKIDRCVDVVTKLIGLPTPNSFFKKFLIQLPNPGDLSSLGIPRDQVSDTFECTETILNPSFSTTVNSDNGIEVYLRKRGKNNSFVHNYEVRYTQNNQRIQEQKIITARKYLDLIQQKDTSMNSMIKRRTCFIYEGQPYHVETILNVEGQPSFLRAETTNENVLIPPFIKVIKDVTSDPEYGNKIMASKALPNF</sequence>
<organism evidence="2 3">
    <name type="scientific">Stylonychia lemnae</name>
    <name type="common">Ciliate</name>
    <dbReference type="NCBI Taxonomy" id="5949"/>
    <lineage>
        <taxon>Eukaryota</taxon>
        <taxon>Sar</taxon>
        <taxon>Alveolata</taxon>
        <taxon>Ciliophora</taxon>
        <taxon>Intramacronucleata</taxon>
        <taxon>Spirotrichea</taxon>
        <taxon>Stichotrichia</taxon>
        <taxon>Sporadotrichida</taxon>
        <taxon>Oxytrichidae</taxon>
        <taxon>Stylonychinae</taxon>
        <taxon>Stylonychia</taxon>
    </lineage>
</organism>
<gene>
    <name evidence="2" type="primary">Contig15096.g16087</name>
    <name evidence="2" type="ORF">STYLEM_3602</name>
</gene>
<dbReference type="InterPro" id="IPR053227">
    <property type="entry name" value="TRPL-trafficking_regulator"/>
</dbReference>
<dbReference type="Pfam" id="PF13521">
    <property type="entry name" value="AAA_28"/>
    <property type="match status" value="1"/>
</dbReference>
<keyword evidence="3" id="KW-1185">Reference proteome</keyword>
<feature type="domain" description="NadR/Ttd14 AAA" evidence="1">
    <location>
        <begin position="43"/>
        <end position="198"/>
    </location>
</feature>
<evidence type="ECO:0000313" key="2">
    <source>
        <dbReference type="EMBL" id="CDW74621.1"/>
    </source>
</evidence>
<dbReference type="GO" id="GO:0005525">
    <property type="term" value="F:GTP binding"/>
    <property type="evidence" value="ECO:0007669"/>
    <property type="project" value="TreeGrafter"/>
</dbReference>